<feature type="region of interest" description="Disordered" evidence="1">
    <location>
        <begin position="215"/>
        <end position="242"/>
    </location>
</feature>
<proteinExistence type="predicted"/>
<dbReference type="Gramene" id="TRITD5Bv1G102290.1">
    <property type="protein sequence ID" value="TRITD5Bv1G102290.1"/>
    <property type="gene ID" value="TRITD5Bv1G102290"/>
</dbReference>
<feature type="domain" description="Serine aminopeptidase S33" evidence="2">
    <location>
        <begin position="6"/>
        <end position="89"/>
    </location>
</feature>
<gene>
    <name evidence="3" type="ORF">TRITD_5Bv1G102290</name>
</gene>
<dbReference type="InterPro" id="IPR029058">
    <property type="entry name" value="AB_hydrolase_fold"/>
</dbReference>
<accession>A0A9R0X6H0</accession>
<dbReference type="PANTHER" id="PTHR11614">
    <property type="entry name" value="PHOSPHOLIPASE-RELATED"/>
    <property type="match status" value="1"/>
</dbReference>
<sequence length="274" mass="29079">MVLLTAVHFAKQGFAVAAVDHQGHGFSEGFQAHIPDIGPVLDDCEAGFAPFRADYPPPLLCFLYGESLGGAIALLLHLTKSDTGVARASIAPPRARSPQALKQDVDARIVPLQPPSLGPGQHLLRVARQTTAPAPAPPATARRRAAAPNPTRRPPFSQASTPSILSSSAATPRPKREGQPPGRLAPFLGSGGADARRDTSPLPWLPRRRLAHSWARAARTPPARCGGGGRRAGAGGERRARRWSTAMYKPRRRTAMDAGGFLQNPTVFSGPHIK</sequence>
<feature type="region of interest" description="Disordered" evidence="1">
    <location>
        <begin position="131"/>
        <end position="203"/>
    </location>
</feature>
<dbReference type="SUPFAM" id="SSF53474">
    <property type="entry name" value="alpha/beta-Hydrolases"/>
    <property type="match status" value="1"/>
</dbReference>
<dbReference type="Gene3D" id="3.40.50.1820">
    <property type="entry name" value="alpha/beta hydrolase"/>
    <property type="match status" value="1"/>
</dbReference>
<dbReference type="EMBL" id="LT934120">
    <property type="protein sequence ID" value="VAI30947.1"/>
    <property type="molecule type" value="Genomic_DNA"/>
</dbReference>
<feature type="compositionally biased region" description="Polar residues" evidence="1">
    <location>
        <begin position="157"/>
        <end position="170"/>
    </location>
</feature>
<organism evidence="3 4">
    <name type="scientific">Triticum turgidum subsp. durum</name>
    <name type="common">Durum wheat</name>
    <name type="synonym">Triticum durum</name>
    <dbReference type="NCBI Taxonomy" id="4567"/>
    <lineage>
        <taxon>Eukaryota</taxon>
        <taxon>Viridiplantae</taxon>
        <taxon>Streptophyta</taxon>
        <taxon>Embryophyta</taxon>
        <taxon>Tracheophyta</taxon>
        <taxon>Spermatophyta</taxon>
        <taxon>Magnoliopsida</taxon>
        <taxon>Liliopsida</taxon>
        <taxon>Poales</taxon>
        <taxon>Poaceae</taxon>
        <taxon>BOP clade</taxon>
        <taxon>Pooideae</taxon>
        <taxon>Triticodae</taxon>
        <taxon>Triticeae</taxon>
        <taxon>Triticinae</taxon>
        <taxon>Triticum</taxon>
    </lineage>
</organism>
<feature type="compositionally biased region" description="Low complexity" evidence="1">
    <location>
        <begin position="215"/>
        <end position="224"/>
    </location>
</feature>
<dbReference type="AlphaFoldDB" id="A0A9R0X6H0"/>
<reference evidence="3 4" key="1">
    <citation type="submission" date="2017-09" db="EMBL/GenBank/DDBJ databases">
        <authorList>
            <consortium name="International Durum Wheat Genome Sequencing Consortium (IDWGSC)"/>
            <person name="Milanesi L."/>
        </authorList>
    </citation>
    <scope>NUCLEOTIDE SEQUENCE [LARGE SCALE GENOMIC DNA]</scope>
    <source>
        <strain evidence="4">cv. Svevo</strain>
    </source>
</reference>
<protein>
    <recommendedName>
        <fullName evidence="2">Serine aminopeptidase S33 domain-containing protein</fullName>
    </recommendedName>
</protein>
<keyword evidence="4" id="KW-1185">Reference proteome</keyword>
<evidence type="ECO:0000256" key="1">
    <source>
        <dbReference type="SAM" id="MobiDB-lite"/>
    </source>
</evidence>
<feature type="compositionally biased region" description="Gly residues" evidence="1">
    <location>
        <begin position="225"/>
        <end position="235"/>
    </location>
</feature>
<dbReference type="Pfam" id="PF12146">
    <property type="entry name" value="Hydrolase_4"/>
    <property type="match status" value="1"/>
</dbReference>
<evidence type="ECO:0000313" key="4">
    <source>
        <dbReference type="Proteomes" id="UP000324705"/>
    </source>
</evidence>
<dbReference type="Proteomes" id="UP000324705">
    <property type="component" value="Chromosome 5B"/>
</dbReference>
<evidence type="ECO:0000259" key="2">
    <source>
        <dbReference type="Pfam" id="PF12146"/>
    </source>
</evidence>
<dbReference type="InterPro" id="IPR022742">
    <property type="entry name" value="Hydrolase_4"/>
</dbReference>
<evidence type="ECO:0000313" key="3">
    <source>
        <dbReference type="EMBL" id="VAI30947.1"/>
    </source>
</evidence>
<dbReference type="InterPro" id="IPR051044">
    <property type="entry name" value="MAG_DAG_Lipase"/>
</dbReference>
<name>A0A9R0X6H0_TRITD</name>